<dbReference type="RefSeq" id="YP_203338.1">
    <property type="nucleotide sequence ID" value="NC_006837.1"/>
</dbReference>
<feature type="non-terminal residue" evidence="2">
    <location>
        <position position="1"/>
    </location>
</feature>
<gene>
    <name evidence="2" type="primary">orf279</name>
</gene>
<dbReference type="InterPro" id="IPR027434">
    <property type="entry name" value="Homing_endonucl"/>
</dbReference>
<keyword evidence="2" id="KW-0496">Mitochondrion</keyword>
<dbReference type="EMBL" id="AY863213">
    <property type="protein sequence ID" value="AAW49505.1"/>
    <property type="molecule type" value="Genomic_DNA"/>
</dbReference>
<proteinExistence type="predicted"/>
<dbReference type="PANTHER" id="PTHR36181:SF3">
    <property type="entry name" value="INTRON-ENCODED DNA ENDONUCLEASE AI5 BETA"/>
    <property type="match status" value="1"/>
</dbReference>
<dbReference type="AlphaFoldDB" id="Q3T4A9"/>
<reference evidence="2" key="1">
    <citation type="journal article" date="2005" name="Nucleic Acids Res.">
        <title>Comparative mitochondrial genomics in zygomycetes: bacteria-like RNase P RNAs, mobile elements, and a close source of the group I intron invasion in angiosperms.</title>
        <authorList>
            <person name="Seif E."/>
            <person name="Leigh J."/>
            <person name="Liu Y."/>
            <person name="Roewer I."/>
            <person name="Forget L."/>
            <person name="Lang B.F."/>
        </authorList>
    </citation>
    <scope>NUCLEOTIDE SEQUENCE</scope>
    <source>
        <strain evidence="2">18-3</strain>
    </source>
</reference>
<dbReference type="InterPro" id="IPR051289">
    <property type="entry name" value="LAGLIDADG_Endonuclease"/>
</dbReference>
<dbReference type="PANTHER" id="PTHR36181">
    <property type="entry name" value="INTRON-ENCODED ENDONUCLEASE AI3-RELATED"/>
    <property type="match status" value="1"/>
</dbReference>
<evidence type="ECO:0000259" key="1">
    <source>
        <dbReference type="Pfam" id="PF00961"/>
    </source>
</evidence>
<geneLocation type="mitochondrion" evidence="2"/>
<dbReference type="SUPFAM" id="SSF55608">
    <property type="entry name" value="Homing endonucleases"/>
    <property type="match status" value="2"/>
</dbReference>
<name>Q3T4A9_ZANCU</name>
<dbReference type="InterPro" id="IPR004860">
    <property type="entry name" value="LAGLIDADG_dom"/>
</dbReference>
<evidence type="ECO:0000313" key="2">
    <source>
        <dbReference type="EMBL" id="AAW49505.1"/>
    </source>
</evidence>
<accession>Q3T4A9</accession>
<feature type="domain" description="Homing endonuclease LAGLIDADG" evidence="1">
    <location>
        <begin position="148"/>
        <end position="245"/>
    </location>
</feature>
<dbReference type="Pfam" id="PF00961">
    <property type="entry name" value="LAGLIDADG_1"/>
    <property type="match status" value="1"/>
</dbReference>
<organism evidence="2">
    <name type="scientific">Zancudomyces culisetae</name>
    <name type="common">Gut fungus</name>
    <name type="synonym">Smittium culisetae</name>
    <dbReference type="NCBI Taxonomy" id="1213189"/>
    <lineage>
        <taxon>Eukaryota</taxon>
        <taxon>Fungi</taxon>
        <taxon>Fungi incertae sedis</taxon>
        <taxon>Zoopagomycota</taxon>
        <taxon>Kickxellomycotina</taxon>
        <taxon>Harpellomycetes</taxon>
        <taxon>Harpellales</taxon>
        <taxon>Legeriomycetaceae</taxon>
        <taxon>Zancudomyces</taxon>
    </lineage>
</organism>
<dbReference type="GeneID" id="3260063"/>
<sequence length="279" mass="33383">KKIINKKYYNKKNLSTISDHVPIHKKPLNDNDFGYYLAGLIEGDGSINKINPYISICFYELDTPLAYYIKKKIGYGTILKIKNKRAINYHLRHKDGIIRLIDLINGKLRTNKIIDWNTYIIHKINEKYDKTYFKYNIDNSNLKNNYWLAGFTDSDGSFQIKTIKRNNKKNNYEIRLSYQIDQKTDHILNQIKELFSGYLGFRSKLNTYYFQTVSFSSAYKVIKYLDNYHLLSSKYLNYLKWRKTYLYIQKREHLTLKGIKKIIKIKKTMNSYSNDKFEL</sequence>
<protein>
    <submittedName>
        <fullName evidence="2">Orf279</fullName>
    </submittedName>
</protein>
<dbReference type="Gene3D" id="3.10.28.10">
    <property type="entry name" value="Homing endonucleases"/>
    <property type="match status" value="2"/>
</dbReference>
<dbReference type="GO" id="GO:0005739">
    <property type="term" value="C:mitochondrion"/>
    <property type="evidence" value="ECO:0007669"/>
    <property type="project" value="UniProtKB-ARBA"/>
</dbReference>
<dbReference type="GO" id="GO:0004519">
    <property type="term" value="F:endonuclease activity"/>
    <property type="evidence" value="ECO:0007669"/>
    <property type="project" value="InterPro"/>
</dbReference>